<feature type="region of interest" description="Disordered" evidence="1">
    <location>
        <begin position="253"/>
        <end position="272"/>
    </location>
</feature>
<feature type="compositionally biased region" description="Basic residues" evidence="1">
    <location>
        <begin position="125"/>
        <end position="146"/>
    </location>
</feature>
<feature type="compositionally biased region" description="Basic and acidic residues" evidence="1">
    <location>
        <begin position="403"/>
        <end position="415"/>
    </location>
</feature>
<feature type="compositionally biased region" description="Basic residues" evidence="1">
    <location>
        <begin position="36"/>
        <end position="45"/>
    </location>
</feature>
<gene>
    <name evidence="2" type="ORF">K458DRAFT_390697</name>
</gene>
<feature type="compositionally biased region" description="Polar residues" evidence="1">
    <location>
        <begin position="389"/>
        <end position="400"/>
    </location>
</feature>
<dbReference type="EMBL" id="MU005586">
    <property type="protein sequence ID" value="KAF2682781.1"/>
    <property type="molecule type" value="Genomic_DNA"/>
</dbReference>
<feature type="region of interest" description="Disordered" evidence="1">
    <location>
        <begin position="1"/>
        <end position="231"/>
    </location>
</feature>
<evidence type="ECO:0000313" key="3">
    <source>
        <dbReference type="Proteomes" id="UP000799291"/>
    </source>
</evidence>
<dbReference type="Proteomes" id="UP000799291">
    <property type="component" value="Unassembled WGS sequence"/>
</dbReference>
<proteinExistence type="predicted"/>
<accession>A0A6G1IXV9</accession>
<keyword evidence="3" id="KW-1185">Reference proteome</keyword>
<feature type="compositionally biased region" description="Low complexity" evidence="1">
    <location>
        <begin position="77"/>
        <end position="97"/>
    </location>
</feature>
<reference evidence="2" key="1">
    <citation type="journal article" date="2020" name="Stud. Mycol.">
        <title>101 Dothideomycetes genomes: a test case for predicting lifestyles and emergence of pathogens.</title>
        <authorList>
            <person name="Haridas S."/>
            <person name="Albert R."/>
            <person name="Binder M."/>
            <person name="Bloem J."/>
            <person name="Labutti K."/>
            <person name="Salamov A."/>
            <person name="Andreopoulos B."/>
            <person name="Baker S."/>
            <person name="Barry K."/>
            <person name="Bills G."/>
            <person name="Bluhm B."/>
            <person name="Cannon C."/>
            <person name="Castanera R."/>
            <person name="Culley D."/>
            <person name="Daum C."/>
            <person name="Ezra D."/>
            <person name="Gonzalez J."/>
            <person name="Henrissat B."/>
            <person name="Kuo A."/>
            <person name="Liang C."/>
            <person name="Lipzen A."/>
            <person name="Lutzoni F."/>
            <person name="Magnuson J."/>
            <person name="Mondo S."/>
            <person name="Nolan M."/>
            <person name="Ohm R."/>
            <person name="Pangilinan J."/>
            <person name="Park H.-J."/>
            <person name="Ramirez L."/>
            <person name="Alfaro M."/>
            <person name="Sun H."/>
            <person name="Tritt A."/>
            <person name="Yoshinaga Y."/>
            <person name="Zwiers L.-H."/>
            <person name="Turgeon B."/>
            <person name="Goodwin S."/>
            <person name="Spatafora J."/>
            <person name="Crous P."/>
            <person name="Grigoriev I."/>
        </authorList>
    </citation>
    <scope>NUCLEOTIDE SEQUENCE</scope>
    <source>
        <strain evidence="2">CBS 122367</strain>
    </source>
</reference>
<sequence>MDIQRWLDDTVLPEQPPCLESKRSEVPKVPANRSQPPKKKRGRKRSTTDSSLLEAPPQREKMPPIAAQEVVEESAEENASSNASHTSSGSGSSMSSQPYARKPRRKTRPERYGPPSKDVKERGTHTRRHRKGESSKTKRKHKRKKADKPGTGIVQGFHAKNIPQDRLTLKPRQKLGLFSKGRASSPVKGRGLPDLVFSEMRFLQGHKAQPDAETRPGPSKKKRKEENAHAKEEAISAYFTSVRPALAEKDVNIQAKEASKKQLQDIDRREKDPSSVIDNAIPTVELADKASYLGFGSRGPRHESGSYVSWSESIWPPSATPARPRIESVVNNGQLDSIFDGQDGGNIDGGRVLHSRPTPPTVAQHLTEGSGGRFQVSSLAPANDRGSRSHSFPQHTSSPRRVNLVDRAAKRRTLESVESPSSMPPFIPGPEGSRGERQQPVYNAVAATPREDSLSGPVVDSLPSADIAPAPSHESRQAVNEDLDPQTLSSLGRILEDCNTAFQEQRRVAATYPTNMAATAPSETTFRRRGPTHLEPSTIIQWMPTVRFSGADQIYRPRVPETTSTSIYEQQQQRQLLAEQQIFVRECDTQGLFMSESEVNSENFEEVDYDAHEWEGQPSDLDGVEYDPLLEDEREERLELDEGESNIGPGSNFVANSGFWRPHRLY</sequence>
<organism evidence="2 3">
    <name type="scientific">Lentithecium fluviatile CBS 122367</name>
    <dbReference type="NCBI Taxonomy" id="1168545"/>
    <lineage>
        <taxon>Eukaryota</taxon>
        <taxon>Fungi</taxon>
        <taxon>Dikarya</taxon>
        <taxon>Ascomycota</taxon>
        <taxon>Pezizomycotina</taxon>
        <taxon>Dothideomycetes</taxon>
        <taxon>Pleosporomycetidae</taxon>
        <taxon>Pleosporales</taxon>
        <taxon>Massarineae</taxon>
        <taxon>Lentitheciaceae</taxon>
        <taxon>Lentithecium</taxon>
    </lineage>
</organism>
<protein>
    <submittedName>
        <fullName evidence="2">Uncharacterized protein</fullName>
    </submittedName>
</protein>
<evidence type="ECO:0000313" key="2">
    <source>
        <dbReference type="EMBL" id="KAF2682781.1"/>
    </source>
</evidence>
<dbReference type="OrthoDB" id="2537141at2759"/>
<name>A0A6G1IXV9_9PLEO</name>
<feature type="region of interest" description="Disordered" evidence="1">
    <location>
        <begin position="340"/>
        <end position="482"/>
    </location>
</feature>
<evidence type="ECO:0000256" key="1">
    <source>
        <dbReference type="SAM" id="MobiDB-lite"/>
    </source>
</evidence>
<dbReference type="AlphaFoldDB" id="A0A6G1IXV9"/>